<evidence type="ECO:0000313" key="2">
    <source>
        <dbReference type="EMBL" id="MPC30005.1"/>
    </source>
</evidence>
<proteinExistence type="predicted"/>
<keyword evidence="3" id="KW-1185">Reference proteome</keyword>
<comment type="caution">
    <text evidence="2">The sequence shown here is derived from an EMBL/GenBank/DDBJ whole genome shotgun (WGS) entry which is preliminary data.</text>
</comment>
<dbReference type="Proteomes" id="UP000324222">
    <property type="component" value="Unassembled WGS sequence"/>
</dbReference>
<accession>A0A5B7E9J4</accession>
<name>A0A5B7E9J4_PORTR</name>
<sequence length="72" mass="7371">MHMSVRTGPLSMPSSEMPPPGAVMGERQGELKSSYNRQLDSSSGGGGGRGGQIQVGVEKGRLGSIGGDVEKL</sequence>
<evidence type="ECO:0000313" key="3">
    <source>
        <dbReference type="Proteomes" id="UP000324222"/>
    </source>
</evidence>
<protein>
    <submittedName>
        <fullName evidence="2">Uncharacterized protein</fullName>
    </submittedName>
</protein>
<reference evidence="2 3" key="1">
    <citation type="submission" date="2019-05" db="EMBL/GenBank/DDBJ databases">
        <title>Another draft genome of Portunus trituberculatus and its Hox gene families provides insights of decapod evolution.</title>
        <authorList>
            <person name="Jeong J.-H."/>
            <person name="Song I."/>
            <person name="Kim S."/>
            <person name="Choi T."/>
            <person name="Kim D."/>
            <person name="Ryu S."/>
            <person name="Kim W."/>
        </authorList>
    </citation>
    <scope>NUCLEOTIDE SEQUENCE [LARGE SCALE GENOMIC DNA]</scope>
    <source>
        <tissue evidence="2">Muscle</tissue>
    </source>
</reference>
<dbReference type="EMBL" id="VSRR010002174">
    <property type="protein sequence ID" value="MPC30005.1"/>
    <property type="molecule type" value="Genomic_DNA"/>
</dbReference>
<organism evidence="2 3">
    <name type="scientific">Portunus trituberculatus</name>
    <name type="common">Swimming crab</name>
    <name type="synonym">Neptunus trituberculatus</name>
    <dbReference type="NCBI Taxonomy" id="210409"/>
    <lineage>
        <taxon>Eukaryota</taxon>
        <taxon>Metazoa</taxon>
        <taxon>Ecdysozoa</taxon>
        <taxon>Arthropoda</taxon>
        <taxon>Crustacea</taxon>
        <taxon>Multicrustacea</taxon>
        <taxon>Malacostraca</taxon>
        <taxon>Eumalacostraca</taxon>
        <taxon>Eucarida</taxon>
        <taxon>Decapoda</taxon>
        <taxon>Pleocyemata</taxon>
        <taxon>Brachyura</taxon>
        <taxon>Eubrachyura</taxon>
        <taxon>Portunoidea</taxon>
        <taxon>Portunidae</taxon>
        <taxon>Portuninae</taxon>
        <taxon>Portunus</taxon>
    </lineage>
</organism>
<feature type="compositionally biased region" description="Gly residues" evidence="1">
    <location>
        <begin position="43"/>
        <end position="53"/>
    </location>
</feature>
<feature type="region of interest" description="Disordered" evidence="1">
    <location>
        <begin position="1"/>
        <end position="72"/>
    </location>
</feature>
<dbReference type="AlphaFoldDB" id="A0A5B7E9J4"/>
<gene>
    <name evidence="2" type="ORF">E2C01_023259</name>
</gene>
<feature type="compositionally biased region" description="Polar residues" evidence="1">
    <location>
        <begin position="31"/>
        <end position="40"/>
    </location>
</feature>
<evidence type="ECO:0000256" key="1">
    <source>
        <dbReference type="SAM" id="MobiDB-lite"/>
    </source>
</evidence>